<keyword evidence="2" id="KW-1185">Reference proteome</keyword>
<dbReference type="Proteomes" id="UP001558713">
    <property type="component" value="Unassembled WGS sequence"/>
</dbReference>
<gene>
    <name evidence="1" type="ORF">V5N11_026788</name>
</gene>
<dbReference type="AlphaFoldDB" id="A0ABD1BZ21"/>
<dbReference type="InterPro" id="IPR004252">
    <property type="entry name" value="Probable_transposase_24"/>
</dbReference>
<dbReference type="EMBL" id="JBANAX010000103">
    <property type="protein sequence ID" value="KAL1222271.1"/>
    <property type="molecule type" value="Genomic_DNA"/>
</dbReference>
<accession>A0ABD1BZ21</accession>
<sequence>MEGYWKKPKSKDKIEKSRASWVSNRGGLGAHCHRAGSRSYVKVQDVLEANNEDSSFIFVMRKTHQKSDGIFVDEKARLISKKYDEYVLERLTHGVFHW</sequence>
<name>A0ABD1BZ21_CARAN</name>
<organism evidence="1 2">
    <name type="scientific">Cardamine amara subsp. amara</name>
    <dbReference type="NCBI Taxonomy" id="228776"/>
    <lineage>
        <taxon>Eukaryota</taxon>
        <taxon>Viridiplantae</taxon>
        <taxon>Streptophyta</taxon>
        <taxon>Embryophyta</taxon>
        <taxon>Tracheophyta</taxon>
        <taxon>Spermatophyta</taxon>
        <taxon>Magnoliopsida</taxon>
        <taxon>eudicotyledons</taxon>
        <taxon>Gunneridae</taxon>
        <taxon>Pentapetalae</taxon>
        <taxon>rosids</taxon>
        <taxon>malvids</taxon>
        <taxon>Brassicales</taxon>
        <taxon>Brassicaceae</taxon>
        <taxon>Cardamineae</taxon>
        <taxon>Cardamine</taxon>
    </lineage>
</organism>
<proteinExistence type="predicted"/>
<evidence type="ECO:0000313" key="2">
    <source>
        <dbReference type="Proteomes" id="UP001558713"/>
    </source>
</evidence>
<evidence type="ECO:0000313" key="1">
    <source>
        <dbReference type="EMBL" id="KAL1222271.1"/>
    </source>
</evidence>
<reference evidence="1 2" key="1">
    <citation type="submission" date="2024-04" db="EMBL/GenBank/DDBJ databases">
        <title>Genome assembly C_amara_ONT_v2.</title>
        <authorList>
            <person name="Yant L."/>
            <person name="Moore C."/>
            <person name="Slenker M."/>
        </authorList>
    </citation>
    <scope>NUCLEOTIDE SEQUENCE [LARGE SCALE GENOMIC DNA]</scope>
    <source>
        <tissue evidence="1">Leaf</tissue>
    </source>
</reference>
<dbReference type="Pfam" id="PF03004">
    <property type="entry name" value="Transposase_24"/>
    <property type="match status" value="1"/>
</dbReference>
<comment type="caution">
    <text evidence="1">The sequence shown here is derived from an EMBL/GenBank/DDBJ whole genome shotgun (WGS) entry which is preliminary data.</text>
</comment>
<protein>
    <submittedName>
        <fullName evidence="1">Transposase-like protein</fullName>
    </submittedName>
</protein>